<evidence type="ECO:0000313" key="2">
    <source>
        <dbReference type="Proteomes" id="UP000095751"/>
    </source>
</evidence>
<dbReference type="Proteomes" id="UP000095751">
    <property type="component" value="Unassembled WGS sequence"/>
</dbReference>
<proteinExistence type="predicted"/>
<evidence type="ECO:0000313" key="1">
    <source>
        <dbReference type="EMBL" id="OEU22036.1"/>
    </source>
</evidence>
<reference evidence="1 2" key="1">
    <citation type="submission" date="2016-09" db="EMBL/GenBank/DDBJ databases">
        <title>Extensive genetic diversity and differential bi-allelic expression allows diatom success in the polar Southern Ocean.</title>
        <authorList>
            <consortium name="DOE Joint Genome Institute"/>
            <person name="Mock T."/>
            <person name="Otillar R.P."/>
            <person name="Strauss J."/>
            <person name="Dupont C."/>
            <person name="Frickenhaus S."/>
            <person name="Maumus F."/>
            <person name="Mcmullan M."/>
            <person name="Sanges R."/>
            <person name="Schmutz J."/>
            <person name="Toseland A."/>
            <person name="Valas R."/>
            <person name="Veluchamy A."/>
            <person name="Ward B.J."/>
            <person name="Allen A."/>
            <person name="Barry K."/>
            <person name="Falciatore A."/>
            <person name="Ferrante M."/>
            <person name="Fortunato A.E."/>
            <person name="Gloeckner G."/>
            <person name="Gruber A."/>
            <person name="Hipkin R."/>
            <person name="Janech M."/>
            <person name="Kroth P."/>
            <person name="Leese F."/>
            <person name="Lindquist E."/>
            <person name="Lyon B.R."/>
            <person name="Martin J."/>
            <person name="Mayer C."/>
            <person name="Parker M."/>
            <person name="Quesneville H."/>
            <person name="Raymond J."/>
            <person name="Uhlig C."/>
            <person name="Valentin K.U."/>
            <person name="Worden A.Z."/>
            <person name="Armbrust E.V."/>
            <person name="Bowler C."/>
            <person name="Green B."/>
            <person name="Moulton V."/>
            <person name="Van Oosterhout C."/>
            <person name="Grigoriev I."/>
        </authorList>
    </citation>
    <scope>NUCLEOTIDE SEQUENCE [LARGE SCALE GENOMIC DNA]</scope>
    <source>
        <strain evidence="1 2">CCMP1102</strain>
    </source>
</reference>
<protein>
    <submittedName>
        <fullName evidence="1">Uncharacterized protein</fullName>
    </submittedName>
</protein>
<dbReference type="InParanoid" id="A0A1E7FV62"/>
<accession>A0A1E7FV62</accession>
<name>A0A1E7FV62_9STRA</name>
<gene>
    <name evidence="1" type="ORF">FRACYDRAFT_232191</name>
</gene>
<dbReference type="AlphaFoldDB" id="A0A1E7FV62"/>
<keyword evidence="2" id="KW-1185">Reference proteome</keyword>
<organism evidence="1 2">
    <name type="scientific">Fragilariopsis cylindrus CCMP1102</name>
    <dbReference type="NCBI Taxonomy" id="635003"/>
    <lineage>
        <taxon>Eukaryota</taxon>
        <taxon>Sar</taxon>
        <taxon>Stramenopiles</taxon>
        <taxon>Ochrophyta</taxon>
        <taxon>Bacillariophyta</taxon>
        <taxon>Bacillariophyceae</taxon>
        <taxon>Bacillariophycidae</taxon>
        <taxon>Bacillariales</taxon>
        <taxon>Bacillariaceae</taxon>
        <taxon>Fragilariopsis</taxon>
    </lineage>
</organism>
<dbReference type="OrthoDB" id="54392at2759"/>
<dbReference type="EMBL" id="KV784353">
    <property type="protein sequence ID" value="OEU22036.1"/>
    <property type="molecule type" value="Genomic_DNA"/>
</dbReference>
<sequence>MYTEEEDNQIMNEMNEMMFIPTPKQQNKMNKDVAPYWYYGTATCLPPGAKPNISNRKRITTTINGSFDTSLSVQLNDISLPEFVNGRIIDGIEARLFDSPTCRYDIIFGRDFLKKTNMKFCFGRNIVEWMGASITMNPVNHYNMLSEAHDFGLQPQDALFIEYLNICLNMEENELFNTEEKELKDAAYGKVTTGEVADNQTHLSKDEKQLLKKTLDKHETCFNGKLGKVPGFKSKLEIQPNATPFYGRRYPIPYRYQRQYEK</sequence>
<dbReference type="KEGG" id="fcy:FRACYDRAFT_232191"/>